<dbReference type="GO" id="GO:0051539">
    <property type="term" value="F:4 iron, 4 sulfur cluster binding"/>
    <property type="evidence" value="ECO:0007669"/>
    <property type="project" value="UniProtKB-KW"/>
</dbReference>
<accession>X0XWI0</accession>
<gene>
    <name evidence="9" type="ORF">S01H1_65757</name>
</gene>
<dbReference type="AlphaFoldDB" id="X0XWI0"/>
<comment type="caution">
    <text evidence="9">The sequence shown here is derived from an EMBL/GenBank/DDBJ whole genome shotgun (WGS) entry which is preliminary data.</text>
</comment>
<evidence type="ECO:0000313" key="9">
    <source>
        <dbReference type="EMBL" id="GAG39562.1"/>
    </source>
</evidence>
<comment type="cofactor">
    <cofactor evidence="1">
        <name>[4Fe-4S] cluster</name>
        <dbReference type="ChEBI" id="CHEBI:49883"/>
    </cofactor>
</comment>
<dbReference type="EMBL" id="BARS01043434">
    <property type="protein sequence ID" value="GAG39562.1"/>
    <property type="molecule type" value="Genomic_DNA"/>
</dbReference>
<protein>
    <submittedName>
        <fullName evidence="9">Uncharacterized protein</fullName>
    </submittedName>
</protein>
<dbReference type="InterPro" id="IPR013848">
    <property type="entry name" value="Methylthiotransferase_N"/>
</dbReference>
<evidence type="ECO:0000256" key="5">
    <source>
        <dbReference type="ARBA" id="ARBA00023004"/>
    </source>
</evidence>
<keyword evidence="6" id="KW-0411">Iron-sulfur</keyword>
<dbReference type="Pfam" id="PF04055">
    <property type="entry name" value="Radical_SAM"/>
    <property type="match status" value="1"/>
</dbReference>
<dbReference type="GO" id="GO:0005829">
    <property type="term" value="C:cytosol"/>
    <property type="evidence" value="ECO:0007669"/>
    <property type="project" value="TreeGrafter"/>
</dbReference>
<keyword evidence="2" id="KW-0004">4Fe-4S</keyword>
<dbReference type="FunFam" id="3.40.50.12160:FF:000003">
    <property type="entry name" value="CDK5 regulatory subunit-associated protein 1"/>
    <property type="match status" value="1"/>
</dbReference>
<feature type="domain" description="Radical SAM core" evidence="8">
    <location>
        <begin position="138"/>
        <end position="186"/>
    </location>
</feature>
<proteinExistence type="predicted"/>
<dbReference type="SUPFAM" id="SSF102114">
    <property type="entry name" value="Radical SAM enzymes"/>
    <property type="match status" value="1"/>
</dbReference>
<dbReference type="GO" id="GO:0035597">
    <property type="term" value="F:tRNA-2-methylthio-N(6)-dimethylallyladenosine(37) synthase activity"/>
    <property type="evidence" value="ECO:0007669"/>
    <property type="project" value="TreeGrafter"/>
</dbReference>
<keyword evidence="3" id="KW-0949">S-adenosyl-L-methionine</keyword>
<feature type="non-terminal residue" evidence="9">
    <location>
        <position position="186"/>
    </location>
</feature>
<evidence type="ECO:0000259" key="8">
    <source>
        <dbReference type="PROSITE" id="PS51918"/>
    </source>
</evidence>
<name>X0XWI0_9ZZZZ</name>
<dbReference type="Pfam" id="PF00919">
    <property type="entry name" value="UPF0004"/>
    <property type="match status" value="1"/>
</dbReference>
<dbReference type="InterPro" id="IPR007197">
    <property type="entry name" value="rSAM"/>
</dbReference>
<dbReference type="PROSITE" id="PS01278">
    <property type="entry name" value="MTTASE_RADICAL"/>
    <property type="match status" value="1"/>
</dbReference>
<dbReference type="InterPro" id="IPR058240">
    <property type="entry name" value="rSAM_sf"/>
</dbReference>
<dbReference type="Gene3D" id="3.40.50.12160">
    <property type="entry name" value="Methylthiotransferase, N-terminal domain"/>
    <property type="match status" value="1"/>
</dbReference>
<evidence type="ECO:0000256" key="1">
    <source>
        <dbReference type="ARBA" id="ARBA00001966"/>
    </source>
</evidence>
<dbReference type="GO" id="GO:0046872">
    <property type="term" value="F:metal ion binding"/>
    <property type="evidence" value="ECO:0007669"/>
    <property type="project" value="UniProtKB-KW"/>
</dbReference>
<keyword evidence="4" id="KW-0479">Metal-binding</keyword>
<evidence type="ECO:0000256" key="2">
    <source>
        <dbReference type="ARBA" id="ARBA00022485"/>
    </source>
</evidence>
<dbReference type="PROSITE" id="PS51449">
    <property type="entry name" value="MTTASE_N"/>
    <property type="match status" value="1"/>
</dbReference>
<reference evidence="9" key="1">
    <citation type="journal article" date="2014" name="Front. Microbiol.">
        <title>High frequency of phylogenetically diverse reductive dehalogenase-homologous genes in deep subseafloor sedimentary metagenomes.</title>
        <authorList>
            <person name="Kawai M."/>
            <person name="Futagami T."/>
            <person name="Toyoda A."/>
            <person name="Takaki Y."/>
            <person name="Nishi S."/>
            <person name="Hori S."/>
            <person name="Arai W."/>
            <person name="Tsubouchi T."/>
            <person name="Morono Y."/>
            <person name="Uchiyama I."/>
            <person name="Ito T."/>
            <person name="Fujiyama A."/>
            <person name="Inagaki F."/>
            <person name="Takami H."/>
        </authorList>
    </citation>
    <scope>NUCLEOTIDE SEQUENCE</scope>
    <source>
        <strain evidence="9">Expedition CK06-06</strain>
    </source>
</reference>
<dbReference type="PANTHER" id="PTHR43020:SF2">
    <property type="entry name" value="MITOCHONDRIAL TRNA METHYLTHIOTRANSFERASE CDK5RAP1"/>
    <property type="match status" value="1"/>
</dbReference>
<dbReference type="Gene3D" id="3.80.30.20">
    <property type="entry name" value="tm_1862 like domain"/>
    <property type="match status" value="1"/>
</dbReference>
<evidence type="ECO:0000259" key="7">
    <source>
        <dbReference type="PROSITE" id="PS51449"/>
    </source>
</evidence>
<dbReference type="PANTHER" id="PTHR43020">
    <property type="entry name" value="CDK5 REGULATORY SUBUNIT-ASSOCIATED PROTEIN 1"/>
    <property type="match status" value="1"/>
</dbReference>
<evidence type="ECO:0000256" key="3">
    <source>
        <dbReference type="ARBA" id="ARBA00022691"/>
    </source>
</evidence>
<dbReference type="SFLD" id="SFLDS00029">
    <property type="entry name" value="Radical_SAM"/>
    <property type="match status" value="1"/>
</dbReference>
<keyword evidence="5" id="KW-0408">Iron</keyword>
<dbReference type="InterPro" id="IPR023404">
    <property type="entry name" value="rSAM_horseshoe"/>
</dbReference>
<dbReference type="PROSITE" id="PS51918">
    <property type="entry name" value="RADICAL_SAM"/>
    <property type="match status" value="1"/>
</dbReference>
<sequence length="186" mass="21457">MNEYDSEIMAGLLENSGYHLTDNPAEAGVILLNTCYVREKVKHKIYSRLGELKKLKEEKPELILGLCGCLVQKEPEEVLRRAPYLDFILGTSNFYQLPEVLEDISGNHNRESQSGDKYARVVRVEEDRAIPEGMPKLRKRRFSAFVSVMRGCNNFCSYCNVPYVRGREVSRPRKDILREIEELAQK</sequence>
<dbReference type="InterPro" id="IPR038135">
    <property type="entry name" value="Methylthiotransferase_N_sf"/>
</dbReference>
<feature type="domain" description="MTTase N-terminal" evidence="7">
    <location>
        <begin position="1"/>
        <end position="106"/>
    </location>
</feature>
<organism evidence="9">
    <name type="scientific">marine sediment metagenome</name>
    <dbReference type="NCBI Taxonomy" id="412755"/>
    <lineage>
        <taxon>unclassified sequences</taxon>
        <taxon>metagenomes</taxon>
        <taxon>ecological metagenomes</taxon>
    </lineage>
</organism>
<dbReference type="InterPro" id="IPR020612">
    <property type="entry name" value="Methylthiotransferase_CS"/>
</dbReference>
<evidence type="ECO:0000256" key="6">
    <source>
        <dbReference type="ARBA" id="ARBA00023014"/>
    </source>
</evidence>
<evidence type="ECO:0000256" key="4">
    <source>
        <dbReference type="ARBA" id="ARBA00022723"/>
    </source>
</evidence>